<dbReference type="Gene3D" id="3.60.130.30">
    <property type="match status" value="1"/>
</dbReference>
<protein>
    <submittedName>
        <fullName evidence="1">Uncharacterized protein</fullName>
    </submittedName>
</protein>
<reference evidence="1" key="1">
    <citation type="submission" date="2023-03" db="EMBL/GenBank/DDBJ databases">
        <title>Massive genome expansion in bonnet fungi (Mycena s.s.) driven by repeated elements and novel gene families across ecological guilds.</title>
        <authorList>
            <consortium name="Lawrence Berkeley National Laboratory"/>
            <person name="Harder C.B."/>
            <person name="Miyauchi S."/>
            <person name="Viragh M."/>
            <person name="Kuo A."/>
            <person name="Thoen E."/>
            <person name="Andreopoulos B."/>
            <person name="Lu D."/>
            <person name="Skrede I."/>
            <person name="Drula E."/>
            <person name="Henrissat B."/>
            <person name="Morin E."/>
            <person name="Kohler A."/>
            <person name="Barry K."/>
            <person name="LaButti K."/>
            <person name="Morin E."/>
            <person name="Salamov A."/>
            <person name="Lipzen A."/>
            <person name="Mereny Z."/>
            <person name="Hegedus B."/>
            <person name="Baldrian P."/>
            <person name="Stursova M."/>
            <person name="Weitz H."/>
            <person name="Taylor A."/>
            <person name="Grigoriev I.V."/>
            <person name="Nagy L.G."/>
            <person name="Martin F."/>
            <person name="Kauserud H."/>
        </authorList>
    </citation>
    <scope>NUCLEOTIDE SEQUENCE</scope>
    <source>
        <strain evidence="1">CBHHK200</strain>
    </source>
</reference>
<dbReference type="Proteomes" id="UP001218188">
    <property type="component" value="Unassembled WGS sequence"/>
</dbReference>
<gene>
    <name evidence="1" type="ORF">C8F04DRAFT_969087</name>
</gene>
<dbReference type="EMBL" id="JARJCM010000171">
    <property type="protein sequence ID" value="KAJ7024363.1"/>
    <property type="molecule type" value="Genomic_DNA"/>
</dbReference>
<organism evidence="1 2">
    <name type="scientific">Mycena alexandri</name>
    <dbReference type="NCBI Taxonomy" id="1745969"/>
    <lineage>
        <taxon>Eukaryota</taxon>
        <taxon>Fungi</taxon>
        <taxon>Dikarya</taxon>
        <taxon>Basidiomycota</taxon>
        <taxon>Agaricomycotina</taxon>
        <taxon>Agaricomycetes</taxon>
        <taxon>Agaricomycetidae</taxon>
        <taxon>Agaricales</taxon>
        <taxon>Marasmiineae</taxon>
        <taxon>Mycenaceae</taxon>
        <taxon>Mycena</taxon>
    </lineage>
</organism>
<sequence length="171" mass="19696">RRFAPRLHSHLSATKDLLLDNDEWLRDNPTGGAFPAIEFFLGDDKSPPRLDDHDLPWAWRALTALGDYNPRWGGELILWEEKKVITFPPGATFLFPAAFTRYSFTQVRAGEARYSVSQYAQAGLFRYVENGFLNEANFEAVAWKKQREARDRLRDARMTIALGMYPEVDNL</sequence>
<name>A0AAD6SCC2_9AGAR</name>
<evidence type="ECO:0000313" key="2">
    <source>
        <dbReference type="Proteomes" id="UP001218188"/>
    </source>
</evidence>
<evidence type="ECO:0000313" key="1">
    <source>
        <dbReference type="EMBL" id="KAJ7024363.1"/>
    </source>
</evidence>
<proteinExistence type="predicted"/>
<dbReference type="AlphaFoldDB" id="A0AAD6SCC2"/>
<feature type="non-terminal residue" evidence="1">
    <location>
        <position position="1"/>
    </location>
</feature>
<accession>A0AAD6SCC2</accession>
<keyword evidence="2" id="KW-1185">Reference proteome</keyword>
<comment type="caution">
    <text evidence="1">The sequence shown here is derived from an EMBL/GenBank/DDBJ whole genome shotgun (WGS) entry which is preliminary data.</text>
</comment>